<sequence>MVDDHDPADTSCWPPEFLLSGDLDEAEKQLWMSLRIEIGLKDGNLKPLAEHLRRGFPLPQKIAEMIADVIERRPGAVCSITARKAKRGRQPDPLGQKREEYLQIGRVVDRAINSANHGEYEAALLQAAEGLGIGRTKAYQAHQTFLGHLKEVAGEVGAPKAK</sequence>
<keyword evidence="2" id="KW-1185">Reference proteome</keyword>
<accession>A0ABT2I7P6</accession>
<dbReference type="RefSeq" id="WP_260046681.1">
    <property type="nucleotide sequence ID" value="NZ_JANZXA010000009.1"/>
</dbReference>
<evidence type="ECO:0000313" key="1">
    <source>
        <dbReference type="EMBL" id="MCT2400603.1"/>
    </source>
</evidence>
<comment type="caution">
    <text evidence="1">The sequence shown here is derived from an EMBL/GenBank/DDBJ whole genome shotgun (WGS) entry which is preliminary data.</text>
</comment>
<dbReference type="Proteomes" id="UP001165583">
    <property type="component" value="Unassembled WGS sequence"/>
</dbReference>
<organism evidence="1 2">
    <name type="scientific">Novosphingobium mangrovi</name>
    <name type="common">ex Huang et al. 2023</name>
    <dbReference type="NCBI Taxonomy" id="2976432"/>
    <lineage>
        <taxon>Bacteria</taxon>
        <taxon>Pseudomonadati</taxon>
        <taxon>Pseudomonadota</taxon>
        <taxon>Alphaproteobacteria</taxon>
        <taxon>Sphingomonadales</taxon>
        <taxon>Sphingomonadaceae</taxon>
        <taxon>Novosphingobium</taxon>
    </lineage>
</organism>
<evidence type="ECO:0000313" key="2">
    <source>
        <dbReference type="Proteomes" id="UP001165583"/>
    </source>
</evidence>
<name>A0ABT2I7P6_9SPHN</name>
<dbReference type="EMBL" id="JANZXA010000009">
    <property type="protein sequence ID" value="MCT2400603.1"/>
    <property type="molecule type" value="Genomic_DNA"/>
</dbReference>
<reference evidence="1" key="1">
    <citation type="submission" date="2022-09" db="EMBL/GenBank/DDBJ databases">
        <title>Novosphingobium sp. Nov., a polycyclic aromatic hydrocarbon-degrading bacterium isolated form mangrove sediments in HongKong.</title>
        <authorList>
            <person name="Hu Z."/>
        </authorList>
    </citation>
    <scope>NUCLEOTIDE SEQUENCE</scope>
    <source>
        <strain evidence="1">HK4-1</strain>
    </source>
</reference>
<protein>
    <submittedName>
        <fullName evidence="1">Uncharacterized protein</fullName>
    </submittedName>
</protein>
<gene>
    <name evidence="1" type="ORF">NZK81_13670</name>
</gene>
<proteinExistence type="predicted"/>